<proteinExistence type="predicted"/>
<gene>
    <name evidence="1" type="ORF">UFOVP431_117</name>
</gene>
<reference evidence="1" key="1">
    <citation type="submission" date="2020-04" db="EMBL/GenBank/DDBJ databases">
        <authorList>
            <person name="Chiriac C."/>
            <person name="Salcher M."/>
            <person name="Ghai R."/>
            <person name="Kavagutti S V."/>
        </authorList>
    </citation>
    <scope>NUCLEOTIDE SEQUENCE</scope>
</reference>
<feature type="non-terminal residue" evidence="1">
    <location>
        <position position="1"/>
    </location>
</feature>
<name>A0A6J5MQU7_9CAUD</name>
<protein>
    <submittedName>
        <fullName evidence="1">Uncharacterized protein</fullName>
    </submittedName>
</protein>
<accession>A0A6J5MQU7</accession>
<sequence length="119" mass="13600">RYDHCIAETPFGRFLITWKSWKKFDSPTVDETPWGDWYGAFDSVDAAKAACQKEIGERLARWLRPARAALAEPVGAGPTDEELDELAWNWYSKTGSTRWEIEVFRAFARAALARFGGQR</sequence>
<organism evidence="1">
    <name type="scientific">uncultured Caudovirales phage</name>
    <dbReference type="NCBI Taxonomy" id="2100421"/>
    <lineage>
        <taxon>Viruses</taxon>
        <taxon>Duplodnaviria</taxon>
        <taxon>Heunggongvirae</taxon>
        <taxon>Uroviricota</taxon>
        <taxon>Caudoviricetes</taxon>
        <taxon>Peduoviridae</taxon>
        <taxon>Maltschvirus</taxon>
        <taxon>Maltschvirus maltsch</taxon>
    </lineage>
</organism>
<dbReference type="EMBL" id="LR796483">
    <property type="protein sequence ID" value="CAB4148127.1"/>
    <property type="molecule type" value="Genomic_DNA"/>
</dbReference>
<evidence type="ECO:0000313" key="1">
    <source>
        <dbReference type="EMBL" id="CAB4148127.1"/>
    </source>
</evidence>